<evidence type="ECO:0000256" key="4">
    <source>
        <dbReference type="ARBA" id="ARBA00023242"/>
    </source>
</evidence>
<sequence>MSDQIDEDFKTPTTTMAETDDKPPQPSPSISKSPVTFAIWPPSQRTRDAVTKRLLETLSSPSVLSKRYGTLPEEEAQVIAAKIEGEAFATASAAASPDDDGIEILQGYSKEISKRMLETVKARSAESQASNEVESGGDASADTN</sequence>
<reference evidence="6" key="2">
    <citation type="submission" date="2022-03" db="EMBL/GenBank/DDBJ databases">
        <title>Draft title - Genomic analysis of global carrot germplasm unveils the trajectory of domestication and the origin of high carotenoid orange carrot.</title>
        <authorList>
            <person name="Iorizzo M."/>
            <person name="Ellison S."/>
            <person name="Senalik D."/>
            <person name="Macko-Podgorni A."/>
            <person name="Grzebelus D."/>
            <person name="Bostan H."/>
            <person name="Rolling W."/>
            <person name="Curaba J."/>
            <person name="Simon P."/>
        </authorList>
    </citation>
    <scope>NUCLEOTIDE SEQUENCE</scope>
    <source>
        <tissue evidence="6">Leaf</tissue>
    </source>
</reference>
<proteinExistence type="predicted"/>
<dbReference type="KEGG" id="dcr:108211475"/>
<evidence type="ECO:0000256" key="3">
    <source>
        <dbReference type="ARBA" id="ARBA00022490"/>
    </source>
</evidence>
<dbReference type="GO" id="GO:0048527">
    <property type="term" value="P:lateral root development"/>
    <property type="evidence" value="ECO:0007669"/>
    <property type="project" value="InterPro"/>
</dbReference>
<dbReference type="Gene3D" id="1.10.246.200">
    <property type="entry name" value="WPP domain"/>
    <property type="match status" value="1"/>
</dbReference>
<dbReference type="Pfam" id="PF13943">
    <property type="entry name" value="WPP"/>
    <property type="match status" value="1"/>
</dbReference>
<keyword evidence="3" id="KW-0963">Cytoplasm</keyword>
<dbReference type="Gramene" id="KZN00084">
    <property type="protein sequence ID" value="KZN00084"/>
    <property type="gene ID" value="DCAR_008838"/>
</dbReference>
<dbReference type="InterPro" id="IPR025265">
    <property type="entry name" value="WPP_dom"/>
</dbReference>
<dbReference type="InterPro" id="IPR038214">
    <property type="entry name" value="WPP_sf"/>
</dbReference>
<evidence type="ECO:0000256" key="5">
    <source>
        <dbReference type="SAM" id="MobiDB-lite"/>
    </source>
</evidence>
<dbReference type="PANTHER" id="PTHR34362:SF1">
    <property type="entry name" value="WPP DOMAIN-CONTAINING PROTEIN 1-RELATED"/>
    <property type="match status" value="1"/>
</dbReference>
<gene>
    <name evidence="6" type="ORF">DCAR_0309987</name>
</gene>
<dbReference type="GO" id="GO:0000278">
    <property type="term" value="P:mitotic cell cycle"/>
    <property type="evidence" value="ECO:0007669"/>
    <property type="project" value="InterPro"/>
</dbReference>
<accession>A0A165ZIV5</accession>
<dbReference type="EMBL" id="CP093345">
    <property type="protein sequence ID" value="WOG90743.1"/>
    <property type="molecule type" value="Genomic_DNA"/>
</dbReference>
<evidence type="ECO:0000313" key="6">
    <source>
        <dbReference type="EMBL" id="WOG90743.1"/>
    </source>
</evidence>
<reference evidence="6" key="1">
    <citation type="journal article" date="2016" name="Nat. Genet.">
        <title>A high-quality carrot genome assembly provides new insights into carotenoid accumulation and asterid genome evolution.</title>
        <authorList>
            <person name="Iorizzo M."/>
            <person name="Ellison S."/>
            <person name="Senalik D."/>
            <person name="Zeng P."/>
            <person name="Satapoomin P."/>
            <person name="Huang J."/>
            <person name="Bowman M."/>
            <person name="Iovene M."/>
            <person name="Sanseverino W."/>
            <person name="Cavagnaro P."/>
            <person name="Yildiz M."/>
            <person name="Macko-Podgorni A."/>
            <person name="Moranska E."/>
            <person name="Grzebelus E."/>
            <person name="Grzebelus D."/>
            <person name="Ashrafi H."/>
            <person name="Zheng Z."/>
            <person name="Cheng S."/>
            <person name="Spooner D."/>
            <person name="Van Deynze A."/>
            <person name="Simon P."/>
        </authorList>
    </citation>
    <scope>NUCLEOTIDE SEQUENCE</scope>
    <source>
        <tissue evidence="6">Leaf</tissue>
    </source>
</reference>
<dbReference type="AlphaFoldDB" id="A0A165ZIV5"/>
<comment type="subcellular location">
    <subcellularLocation>
        <location evidence="2">Cytoplasm</location>
    </subcellularLocation>
    <subcellularLocation>
        <location evidence="1">Nucleus</location>
    </subcellularLocation>
</comment>
<dbReference type="GO" id="GO:0005737">
    <property type="term" value="C:cytoplasm"/>
    <property type="evidence" value="ECO:0007669"/>
    <property type="project" value="UniProtKB-SubCell"/>
</dbReference>
<organism evidence="6 7">
    <name type="scientific">Daucus carota subsp. sativus</name>
    <name type="common">Carrot</name>
    <dbReference type="NCBI Taxonomy" id="79200"/>
    <lineage>
        <taxon>Eukaryota</taxon>
        <taxon>Viridiplantae</taxon>
        <taxon>Streptophyta</taxon>
        <taxon>Embryophyta</taxon>
        <taxon>Tracheophyta</taxon>
        <taxon>Spermatophyta</taxon>
        <taxon>Magnoliopsida</taxon>
        <taxon>eudicotyledons</taxon>
        <taxon>Gunneridae</taxon>
        <taxon>Pentapetalae</taxon>
        <taxon>asterids</taxon>
        <taxon>campanulids</taxon>
        <taxon>Apiales</taxon>
        <taxon>Apiaceae</taxon>
        <taxon>Apioideae</taxon>
        <taxon>Scandiceae</taxon>
        <taxon>Daucinae</taxon>
        <taxon>Daucus</taxon>
        <taxon>Daucus sect. Daucus</taxon>
    </lineage>
</organism>
<evidence type="ECO:0000256" key="1">
    <source>
        <dbReference type="ARBA" id="ARBA00004123"/>
    </source>
</evidence>
<evidence type="ECO:0000256" key="2">
    <source>
        <dbReference type="ARBA" id="ARBA00004496"/>
    </source>
</evidence>
<dbReference type="OMA" id="KHISKLM"/>
<evidence type="ECO:0000313" key="7">
    <source>
        <dbReference type="Proteomes" id="UP000077755"/>
    </source>
</evidence>
<protein>
    <submittedName>
        <fullName evidence="6">Uncharacterized protein</fullName>
    </submittedName>
</protein>
<keyword evidence="4" id="KW-0539">Nucleus</keyword>
<dbReference type="GO" id="GO:0005634">
    <property type="term" value="C:nucleus"/>
    <property type="evidence" value="ECO:0007669"/>
    <property type="project" value="UniProtKB-SubCell"/>
</dbReference>
<feature type="region of interest" description="Disordered" evidence="5">
    <location>
        <begin position="122"/>
        <end position="144"/>
    </location>
</feature>
<dbReference type="OrthoDB" id="1927559at2759"/>
<feature type="region of interest" description="Disordered" evidence="5">
    <location>
        <begin position="1"/>
        <end position="36"/>
    </location>
</feature>
<dbReference type="InterPro" id="IPR044692">
    <property type="entry name" value="WPP1/2/3"/>
</dbReference>
<keyword evidence="7" id="KW-1185">Reference proteome</keyword>
<dbReference type="Proteomes" id="UP000077755">
    <property type="component" value="Chromosome 3"/>
</dbReference>
<name>A0A165ZIV5_DAUCS</name>
<dbReference type="PANTHER" id="PTHR34362">
    <property type="entry name" value="WPP DOMAIN-CONTAINING PROTEIN 1-RELATED"/>
    <property type="match status" value="1"/>
</dbReference>